<organism evidence="1 2">
    <name type="scientific">Hibiscus sabdariffa</name>
    <name type="common">roselle</name>
    <dbReference type="NCBI Taxonomy" id="183260"/>
    <lineage>
        <taxon>Eukaryota</taxon>
        <taxon>Viridiplantae</taxon>
        <taxon>Streptophyta</taxon>
        <taxon>Embryophyta</taxon>
        <taxon>Tracheophyta</taxon>
        <taxon>Spermatophyta</taxon>
        <taxon>Magnoliopsida</taxon>
        <taxon>eudicotyledons</taxon>
        <taxon>Gunneridae</taxon>
        <taxon>Pentapetalae</taxon>
        <taxon>rosids</taxon>
        <taxon>malvids</taxon>
        <taxon>Malvales</taxon>
        <taxon>Malvaceae</taxon>
        <taxon>Malvoideae</taxon>
        <taxon>Hibiscus</taxon>
    </lineage>
</organism>
<sequence>MCTEKDIINGASEEMENSRIQMNEWELIGMVPKGTTTTSCSRPIIQVEGASNRERMGRPWGLSKEIVELNFLASVCKQFQLRFFARLE</sequence>
<comment type="caution">
    <text evidence="1">The sequence shown here is derived from an EMBL/GenBank/DDBJ whole genome shotgun (WGS) entry which is preliminary data.</text>
</comment>
<gene>
    <name evidence="1" type="ORF">V6N11_080363</name>
</gene>
<name>A0ABR2R808_9ROSI</name>
<dbReference type="EMBL" id="JBBPBN010000025">
    <property type="protein sequence ID" value="KAK9008886.1"/>
    <property type="molecule type" value="Genomic_DNA"/>
</dbReference>
<protein>
    <submittedName>
        <fullName evidence="1">Uncharacterized protein</fullName>
    </submittedName>
</protein>
<evidence type="ECO:0000313" key="1">
    <source>
        <dbReference type="EMBL" id="KAK9008886.1"/>
    </source>
</evidence>
<dbReference type="Proteomes" id="UP001396334">
    <property type="component" value="Unassembled WGS sequence"/>
</dbReference>
<keyword evidence="2" id="KW-1185">Reference proteome</keyword>
<proteinExistence type="predicted"/>
<accession>A0ABR2R808</accession>
<reference evidence="1 2" key="1">
    <citation type="journal article" date="2024" name="G3 (Bethesda)">
        <title>Genome assembly of Hibiscus sabdariffa L. provides insights into metabolisms of medicinal natural products.</title>
        <authorList>
            <person name="Kim T."/>
        </authorList>
    </citation>
    <scope>NUCLEOTIDE SEQUENCE [LARGE SCALE GENOMIC DNA]</scope>
    <source>
        <strain evidence="1">TK-2024</strain>
        <tissue evidence="1">Old leaves</tissue>
    </source>
</reference>
<evidence type="ECO:0000313" key="2">
    <source>
        <dbReference type="Proteomes" id="UP001396334"/>
    </source>
</evidence>